<gene>
    <name evidence="2" type="ORF">HJG63_008523</name>
</gene>
<sequence length="133" mass="13962">MFSFIHSSHNLPKHAARTHLAKTLDTEDPATSRAGGQCGCSQVDKGDHEGQSGQKGGRWDLVNRIIWLITGRGCEAKAGSRRPGGGDDGLSQVGTVAKMRGVLFQVEPAGCAAGQVGVEGKEASRTMLRCCQG</sequence>
<feature type="region of interest" description="Disordered" evidence="1">
    <location>
        <begin position="26"/>
        <end position="56"/>
    </location>
</feature>
<reference evidence="2 3" key="1">
    <citation type="journal article" date="2020" name="Nature">
        <title>Six reference-quality genomes reveal evolution of bat adaptations.</title>
        <authorList>
            <person name="Jebb D."/>
            <person name="Huang Z."/>
            <person name="Pippel M."/>
            <person name="Hughes G.M."/>
            <person name="Lavrichenko K."/>
            <person name="Devanna P."/>
            <person name="Winkler S."/>
            <person name="Jermiin L.S."/>
            <person name="Skirmuntt E.C."/>
            <person name="Katzourakis A."/>
            <person name="Burkitt-Gray L."/>
            <person name="Ray D.A."/>
            <person name="Sullivan K.A.M."/>
            <person name="Roscito J.G."/>
            <person name="Kirilenko B.M."/>
            <person name="Davalos L.M."/>
            <person name="Corthals A.P."/>
            <person name="Power M.L."/>
            <person name="Jones G."/>
            <person name="Ransome R.D."/>
            <person name="Dechmann D.K.N."/>
            <person name="Locatelli A.G."/>
            <person name="Puechmaille S.J."/>
            <person name="Fedrigo O."/>
            <person name="Jarvis E.D."/>
            <person name="Hiller M."/>
            <person name="Vernes S.C."/>
            <person name="Myers E.W."/>
            <person name="Teeling E.C."/>
        </authorList>
    </citation>
    <scope>NUCLEOTIDE SEQUENCE [LARGE SCALE GENOMIC DNA]</scope>
    <source>
        <strain evidence="2">MRouAeg1</strain>
        <tissue evidence="2">Muscle</tissue>
    </source>
</reference>
<evidence type="ECO:0000256" key="1">
    <source>
        <dbReference type="SAM" id="MobiDB-lite"/>
    </source>
</evidence>
<evidence type="ECO:0000313" key="2">
    <source>
        <dbReference type="EMBL" id="KAF6422682.1"/>
    </source>
</evidence>
<proteinExistence type="predicted"/>
<dbReference type="AlphaFoldDB" id="A0A7J8DIE9"/>
<dbReference type="Proteomes" id="UP000593571">
    <property type="component" value="Unassembled WGS sequence"/>
</dbReference>
<organism evidence="2 3">
    <name type="scientific">Rousettus aegyptiacus</name>
    <name type="common">Egyptian fruit bat</name>
    <name type="synonym">Pteropus aegyptiacus</name>
    <dbReference type="NCBI Taxonomy" id="9407"/>
    <lineage>
        <taxon>Eukaryota</taxon>
        <taxon>Metazoa</taxon>
        <taxon>Chordata</taxon>
        <taxon>Craniata</taxon>
        <taxon>Vertebrata</taxon>
        <taxon>Euteleostomi</taxon>
        <taxon>Mammalia</taxon>
        <taxon>Eutheria</taxon>
        <taxon>Laurasiatheria</taxon>
        <taxon>Chiroptera</taxon>
        <taxon>Yinpterochiroptera</taxon>
        <taxon>Pteropodoidea</taxon>
        <taxon>Pteropodidae</taxon>
        <taxon>Rousettinae</taxon>
        <taxon>Rousettus</taxon>
    </lineage>
</organism>
<comment type="caution">
    <text evidence="2">The sequence shown here is derived from an EMBL/GenBank/DDBJ whole genome shotgun (WGS) entry which is preliminary data.</text>
</comment>
<evidence type="ECO:0000313" key="3">
    <source>
        <dbReference type="Proteomes" id="UP000593571"/>
    </source>
</evidence>
<dbReference type="EMBL" id="JACASE010000012">
    <property type="protein sequence ID" value="KAF6422682.1"/>
    <property type="molecule type" value="Genomic_DNA"/>
</dbReference>
<accession>A0A7J8DIE9</accession>
<protein>
    <submittedName>
        <fullName evidence="2">Uncharacterized protein</fullName>
    </submittedName>
</protein>
<keyword evidence="3" id="KW-1185">Reference proteome</keyword>
<name>A0A7J8DIE9_ROUAE</name>